<organism evidence="1 2">
    <name type="scientific">Cichorium intybus</name>
    <name type="common">Chicory</name>
    <dbReference type="NCBI Taxonomy" id="13427"/>
    <lineage>
        <taxon>Eukaryota</taxon>
        <taxon>Viridiplantae</taxon>
        <taxon>Streptophyta</taxon>
        <taxon>Embryophyta</taxon>
        <taxon>Tracheophyta</taxon>
        <taxon>Spermatophyta</taxon>
        <taxon>Magnoliopsida</taxon>
        <taxon>eudicotyledons</taxon>
        <taxon>Gunneridae</taxon>
        <taxon>Pentapetalae</taxon>
        <taxon>asterids</taxon>
        <taxon>campanulids</taxon>
        <taxon>Asterales</taxon>
        <taxon>Asteraceae</taxon>
        <taxon>Cichorioideae</taxon>
        <taxon>Cichorieae</taxon>
        <taxon>Cichoriinae</taxon>
        <taxon>Cichorium</taxon>
    </lineage>
</organism>
<evidence type="ECO:0000313" key="2">
    <source>
        <dbReference type="Proteomes" id="UP001055811"/>
    </source>
</evidence>
<reference evidence="1 2" key="2">
    <citation type="journal article" date="2022" name="Mol. Ecol. Resour.">
        <title>The genomes of chicory, endive, great burdock and yacon provide insights into Asteraceae paleo-polyploidization history and plant inulin production.</title>
        <authorList>
            <person name="Fan W."/>
            <person name="Wang S."/>
            <person name="Wang H."/>
            <person name="Wang A."/>
            <person name="Jiang F."/>
            <person name="Liu H."/>
            <person name="Zhao H."/>
            <person name="Xu D."/>
            <person name="Zhang Y."/>
        </authorList>
    </citation>
    <scope>NUCLEOTIDE SEQUENCE [LARGE SCALE GENOMIC DNA]</scope>
    <source>
        <strain evidence="2">cv. Punajuju</strain>
        <tissue evidence="1">Leaves</tissue>
    </source>
</reference>
<reference evidence="2" key="1">
    <citation type="journal article" date="2022" name="Mol. Ecol. Resour.">
        <title>The genomes of chicory, endive, great burdock and yacon provide insights into Asteraceae palaeo-polyploidization history and plant inulin production.</title>
        <authorList>
            <person name="Fan W."/>
            <person name="Wang S."/>
            <person name="Wang H."/>
            <person name="Wang A."/>
            <person name="Jiang F."/>
            <person name="Liu H."/>
            <person name="Zhao H."/>
            <person name="Xu D."/>
            <person name="Zhang Y."/>
        </authorList>
    </citation>
    <scope>NUCLEOTIDE SEQUENCE [LARGE SCALE GENOMIC DNA]</scope>
    <source>
        <strain evidence="2">cv. Punajuju</strain>
    </source>
</reference>
<dbReference type="EMBL" id="CM042012">
    <property type="protein sequence ID" value="KAI3751861.1"/>
    <property type="molecule type" value="Genomic_DNA"/>
</dbReference>
<sequence length="99" mass="11722">MVIYSSGKLIDLFLSGKLATIGSKFRPETPFKKHRYAQSHHLFVNRGRNRRPHHQRHHEPSEESKRRAESEIIVIMFCRIRETVHNFLEKEKNGVKNCV</sequence>
<proteinExistence type="predicted"/>
<comment type="caution">
    <text evidence="1">The sequence shown here is derived from an EMBL/GenBank/DDBJ whole genome shotgun (WGS) entry which is preliminary data.</text>
</comment>
<gene>
    <name evidence="1" type="ORF">L2E82_22952</name>
</gene>
<protein>
    <submittedName>
        <fullName evidence="1">Uncharacterized protein</fullName>
    </submittedName>
</protein>
<dbReference type="Proteomes" id="UP001055811">
    <property type="component" value="Linkage Group LG04"/>
</dbReference>
<name>A0ACB9DZE0_CICIN</name>
<evidence type="ECO:0000313" key="1">
    <source>
        <dbReference type="EMBL" id="KAI3751861.1"/>
    </source>
</evidence>
<keyword evidence="2" id="KW-1185">Reference proteome</keyword>
<accession>A0ACB9DZE0</accession>